<dbReference type="RefSeq" id="WP_101896009.1">
    <property type="nucleotide sequence ID" value="NZ_CP022684.1"/>
</dbReference>
<keyword evidence="6" id="KW-0812">Transmembrane</keyword>
<evidence type="ECO:0000313" key="7">
    <source>
        <dbReference type="EMBL" id="AUM14636.1"/>
    </source>
</evidence>
<comment type="function">
    <text evidence="1">Involved in DNA recombination.</text>
</comment>
<name>A0A2K9LQM4_9GAMM</name>
<dbReference type="Proteomes" id="UP000235116">
    <property type="component" value="Chromosome"/>
</dbReference>
<evidence type="ECO:0000313" key="8">
    <source>
        <dbReference type="Proteomes" id="UP000235116"/>
    </source>
</evidence>
<dbReference type="Pfam" id="PF02646">
    <property type="entry name" value="RmuC"/>
    <property type="match status" value="1"/>
</dbReference>
<evidence type="ECO:0000256" key="1">
    <source>
        <dbReference type="ARBA" id="ARBA00003416"/>
    </source>
</evidence>
<evidence type="ECO:0000256" key="2">
    <source>
        <dbReference type="ARBA" id="ARBA00009840"/>
    </source>
</evidence>
<dbReference type="AlphaFoldDB" id="A0A2K9LQM4"/>
<proteinExistence type="inferred from homology"/>
<dbReference type="OrthoDB" id="9765111at2"/>
<keyword evidence="6" id="KW-0472">Membrane</keyword>
<keyword evidence="4" id="KW-0233">DNA recombination</keyword>
<dbReference type="PANTHER" id="PTHR30563">
    <property type="entry name" value="DNA RECOMBINATION PROTEIN RMUC"/>
    <property type="match status" value="1"/>
</dbReference>
<sequence length="499" mass="56658">MDIQILTVLGGGLALGLILGGLIGHFRAQAQLQKLRSEAEREQALHQQVQEQRAHVQSQLEQQSAEQQQQLDAMRAQTSQLERALAQAQEQGRQQAALEEKLAEKERLLSELQGELKREHGQVTDLRARLEASQKETHEKIQLLQEAKEQMKLEFQSIAHKLFEDKSEKFTQQNKSNMGEILTPLKEQLSDFKKRVEDVYDKESRDRLSLFNEIVALKDLNSKMTVEALNLTRALKGDSKTQGNWGEMVLERVLEASGLQKGREYETQGQYSNEDGQRLRPDVIVHLPDAKHIIIDSKVSLTAWERYSANEDELNEQHLLAHIDSIKSHIRDLSAKNYPDLYGINAPDYVLMFIPIEPAFLKALESDPALFGQAFDRNIMLVCPSTLLVSLKTIHNIWRYEYQNRNALEIARQAGGLHDQFVLFAESLQDVGDKIDKARQSYDTAHRRLASGKGNLVRRIEQLEVLGAKARKKIPDSLKESAEGEIEADLEALVQPEGN</sequence>
<comment type="similarity">
    <text evidence="2">Belongs to the RmuC family.</text>
</comment>
<feature type="transmembrane region" description="Helical" evidence="6">
    <location>
        <begin position="6"/>
        <end position="26"/>
    </location>
</feature>
<evidence type="ECO:0000256" key="3">
    <source>
        <dbReference type="ARBA" id="ARBA00023054"/>
    </source>
</evidence>
<dbReference type="KEGG" id="kak:Kalk_20355"/>
<dbReference type="GO" id="GO:0006310">
    <property type="term" value="P:DNA recombination"/>
    <property type="evidence" value="ECO:0007669"/>
    <property type="project" value="UniProtKB-KW"/>
</dbReference>
<dbReference type="InterPro" id="IPR003798">
    <property type="entry name" value="DNA_recombination_RmuC"/>
</dbReference>
<keyword evidence="8" id="KW-1185">Reference proteome</keyword>
<gene>
    <name evidence="7" type="ORF">Kalk_20355</name>
</gene>
<dbReference type="PANTHER" id="PTHR30563:SF0">
    <property type="entry name" value="DNA RECOMBINATION PROTEIN RMUC"/>
    <property type="match status" value="1"/>
</dbReference>
<accession>A0A2K9LQM4</accession>
<organism evidence="7 8">
    <name type="scientific">Ketobacter alkanivorans</name>
    <dbReference type="NCBI Taxonomy" id="1917421"/>
    <lineage>
        <taxon>Bacteria</taxon>
        <taxon>Pseudomonadati</taxon>
        <taxon>Pseudomonadota</taxon>
        <taxon>Gammaproteobacteria</taxon>
        <taxon>Pseudomonadales</taxon>
        <taxon>Ketobacteraceae</taxon>
        <taxon>Ketobacter</taxon>
    </lineage>
</organism>
<reference evidence="8" key="1">
    <citation type="submission" date="2017-08" db="EMBL/GenBank/DDBJ databases">
        <title>Direct submision.</title>
        <authorList>
            <person name="Kim S.-J."/>
            <person name="Rhee S.-K."/>
        </authorList>
    </citation>
    <scope>NUCLEOTIDE SEQUENCE [LARGE SCALE GENOMIC DNA]</scope>
    <source>
        <strain evidence="8">GI5</strain>
    </source>
</reference>
<evidence type="ECO:0000256" key="5">
    <source>
        <dbReference type="SAM" id="Coils"/>
    </source>
</evidence>
<feature type="coiled-coil region" evidence="5">
    <location>
        <begin position="25"/>
        <end position="154"/>
    </location>
</feature>
<keyword evidence="6" id="KW-1133">Transmembrane helix</keyword>
<evidence type="ECO:0000256" key="6">
    <source>
        <dbReference type="SAM" id="Phobius"/>
    </source>
</evidence>
<keyword evidence="3 5" id="KW-0175">Coiled coil</keyword>
<evidence type="ECO:0008006" key="9">
    <source>
        <dbReference type="Google" id="ProtNLM"/>
    </source>
</evidence>
<evidence type="ECO:0000256" key="4">
    <source>
        <dbReference type="ARBA" id="ARBA00023172"/>
    </source>
</evidence>
<protein>
    <recommendedName>
        <fullName evidence="9">DNA recombination protein RmuC</fullName>
    </recommendedName>
</protein>
<dbReference type="EMBL" id="CP022684">
    <property type="protein sequence ID" value="AUM14636.1"/>
    <property type="molecule type" value="Genomic_DNA"/>
</dbReference>